<reference evidence="1" key="1">
    <citation type="submission" date="2022-07" db="EMBL/GenBank/DDBJ databases">
        <title>Genome Sequence of Lecanicillium saksenae.</title>
        <authorList>
            <person name="Buettner E."/>
        </authorList>
    </citation>
    <scope>NUCLEOTIDE SEQUENCE</scope>
    <source>
        <strain evidence="1">VT-O1</strain>
    </source>
</reference>
<protein>
    <submittedName>
        <fullName evidence="1">Uncharacterized protein</fullName>
    </submittedName>
</protein>
<dbReference type="Proteomes" id="UP001148737">
    <property type="component" value="Unassembled WGS sequence"/>
</dbReference>
<proteinExistence type="predicted"/>
<evidence type="ECO:0000313" key="1">
    <source>
        <dbReference type="EMBL" id="KAJ3494690.1"/>
    </source>
</evidence>
<organism evidence="1 2">
    <name type="scientific">Lecanicillium saksenae</name>
    <dbReference type="NCBI Taxonomy" id="468837"/>
    <lineage>
        <taxon>Eukaryota</taxon>
        <taxon>Fungi</taxon>
        <taxon>Dikarya</taxon>
        <taxon>Ascomycota</taxon>
        <taxon>Pezizomycotina</taxon>
        <taxon>Sordariomycetes</taxon>
        <taxon>Hypocreomycetidae</taxon>
        <taxon>Hypocreales</taxon>
        <taxon>Cordycipitaceae</taxon>
        <taxon>Lecanicillium</taxon>
    </lineage>
</organism>
<name>A0ACC1QYH0_9HYPO</name>
<comment type="caution">
    <text evidence="1">The sequence shown here is derived from an EMBL/GenBank/DDBJ whole genome shotgun (WGS) entry which is preliminary data.</text>
</comment>
<evidence type="ECO:0000313" key="2">
    <source>
        <dbReference type="Proteomes" id="UP001148737"/>
    </source>
</evidence>
<gene>
    <name evidence="1" type="ORF">NLG97_g3916</name>
</gene>
<accession>A0ACC1QYH0</accession>
<dbReference type="EMBL" id="JANAKD010000353">
    <property type="protein sequence ID" value="KAJ3494690.1"/>
    <property type="molecule type" value="Genomic_DNA"/>
</dbReference>
<sequence>MDDKISPASPPGARDEDKQQVENVEHLIDDSGASAPAVGLAAVAAAAGIELPNIDPSRRAAVEKSLMRKLDARCSLFFVIYIMNYLDRNNIGAARLKGLQDELHLDDTQYATCLSILYVGYILMQVPSNMFINRISRPSLYISGAMLLWGIISTLSGNATGFGSMIAIRFLLGFVEAAFLPGALLILSKWYTRRELTKRNAILFCGNLISNAFSSLVGAGVLSNMNGVLGHSAWRWLFWIEGSATCTIAIAAAFILPDLPYNTRGFTEEERQVAQLRIIEDVGEVDSDANMGPAEGLKMALKDVKIYVMMFTFTAYVIGLSFNAFFPSLTQTLGFDYVPTLLMSAPPWVFSCIVSYAIAWNSDRTQERFWHIVTPMMIGIVGFVICMSTSNVPARYVALFMQTTSYAGYIVFYSWIASTFPRPPAKRAVAIAIINAFAQLGKRPARPLDDGLHAHLALGERLRLPADVDFPVRALADVALGAVVEQVKRRLLAELKHAQPNRQWGLLLAVRILVGFQGGNLVKQLLGRGEAQAQTGLVLLVADDGVRLAAARVPVGEEAAAPAAHDLRHRRLHDGGVRGVVGVAAVENRVKRGRALPRLVRRGEAAVDGDGQERRGRRGDGTVLDAAFGGFGANKRTPADKDVHDDNFLGVVGRSLLFCCRGRSRRL</sequence>
<keyword evidence="2" id="KW-1185">Reference proteome</keyword>